<dbReference type="EMBL" id="RBKU01000001">
    <property type="protein sequence ID" value="RKR82645.1"/>
    <property type="molecule type" value="Genomic_DNA"/>
</dbReference>
<comment type="caution">
    <text evidence="1">The sequence shown here is derived from an EMBL/GenBank/DDBJ whole genome shotgun (WGS) entry which is preliminary data.</text>
</comment>
<reference evidence="1 2" key="1">
    <citation type="submission" date="2018-10" db="EMBL/GenBank/DDBJ databases">
        <title>Genomic Encyclopedia of Archaeal and Bacterial Type Strains, Phase II (KMG-II): from individual species to whole genera.</title>
        <authorList>
            <person name="Goeker M."/>
        </authorList>
    </citation>
    <scope>NUCLEOTIDE SEQUENCE [LARGE SCALE GENOMIC DNA]</scope>
    <source>
        <strain evidence="1 2">DSM 18602</strain>
    </source>
</reference>
<name>A0A495J0Y1_9SPHI</name>
<sequence length="209" mass="24312">MNYNEIKNKLPKCWEDITLATYQKLSAIEVQDDLFDEIIFTQKIESDINTNIEIICLLTGAINDDINALTMVQLTDLISVLAFMDTEIEPSANKIKFKKYNELSYDDFISYTKYWENQSEVFNNLDTMLSIFSKDKLSNEYFLNLSIPEALQCFFILQQNTKKYLRSSTVSLLNQLVKIKLKELKKMLMLYCRNLFQSKKTLTANGVIG</sequence>
<evidence type="ECO:0000313" key="2">
    <source>
        <dbReference type="Proteomes" id="UP000268007"/>
    </source>
</evidence>
<accession>A0A495J0Y1</accession>
<protein>
    <submittedName>
        <fullName evidence="1">Uncharacterized protein</fullName>
    </submittedName>
</protein>
<dbReference type="Proteomes" id="UP000268007">
    <property type="component" value="Unassembled WGS sequence"/>
</dbReference>
<dbReference type="OrthoDB" id="1113830at2"/>
<proteinExistence type="predicted"/>
<organism evidence="1 2">
    <name type="scientific">Mucilaginibacter gracilis</name>
    <dbReference type="NCBI Taxonomy" id="423350"/>
    <lineage>
        <taxon>Bacteria</taxon>
        <taxon>Pseudomonadati</taxon>
        <taxon>Bacteroidota</taxon>
        <taxon>Sphingobacteriia</taxon>
        <taxon>Sphingobacteriales</taxon>
        <taxon>Sphingobacteriaceae</taxon>
        <taxon>Mucilaginibacter</taxon>
    </lineage>
</organism>
<dbReference type="RefSeq" id="WP_147425637.1">
    <property type="nucleotide sequence ID" value="NZ_RBKU01000001.1"/>
</dbReference>
<dbReference type="AlphaFoldDB" id="A0A495J0Y1"/>
<evidence type="ECO:0000313" key="1">
    <source>
        <dbReference type="EMBL" id="RKR82645.1"/>
    </source>
</evidence>
<gene>
    <name evidence="1" type="ORF">BDD43_2830</name>
</gene>
<keyword evidence="2" id="KW-1185">Reference proteome</keyword>